<gene>
    <name evidence="2" type="ORF">SAMN05421553_2759</name>
</gene>
<proteinExistence type="predicted"/>
<reference evidence="3" key="1">
    <citation type="submission" date="2016-10" db="EMBL/GenBank/DDBJ databases">
        <authorList>
            <person name="Varghese N."/>
            <person name="Submissions S."/>
        </authorList>
    </citation>
    <scope>NUCLEOTIDE SEQUENCE [LARGE SCALE GENOMIC DNA]</scope>
    <source>
        <strain evidence="3">DSM 12111</strain>
    </source>
</reference>
<protein>
    <submittedName>
        <fullName evidence="2">Uncharacterized protein</fullName>
    </submittedName>
</protein>
<name>A0A1H5B3M4_PSEAG</name>
<evidence type="ECO:0000313" key="3">
    <source>
        <dbReference type="Proteomes" id="UP000242849"/>
    </source>
</evidence>
<feature type="region of interest" description="Disordered" evidence="1">
    <location>
        <begin position="48"/>
        <end position="72"/>
    </location>
</feature>
<evidence type="ECO:0000313" key="2">
    <source>
        <dbReference type="EMBL" id="SED49299.1"/>
    </source>
</evidence>
<organism evidence="2 3">
    <name type="scientific">Pseudomonas anguilliseptica</name>
    <dbReference type="NCBI Taxonomy" id="53406"/>
    <lineage>
        <taxon>Bacteria</taxon>
        <taxon>Pseudomonadati</taxon>
        <taxon>Pseudomonadota</taxon>
        <taxon>Gammaproteobacteria</taxon>
        <taxon>Pseudomonadales</taxon>
        <taxon>Pseudomonadaceae</taxon>
        <taxon>Pseudomonas</taxon>
    </lineage>
</organism>
<feature type="compositionally biased region" description="Basic residues" evidence="1">
    <location>
        <begin position="57"/>
        <end position="72"/>
    </location>
</feature>
<accession>A0A1H5B3M4</accession>
<evidence type="ECO:0000256" key="1">
    <source>
        <dbReference type="SAM" id="MobiDB-lite"/>
    </source>
</evidence>
<dbReference type="STRING" id="53406.SAMN05421553_2759"/>
<keyword evidence="3" id="KW-1185">Reference proteome</keyword>
<dbReference type="EMBL" id="FNSC01000001">
    <property type="protein sequence ID" value="SED49299.1"/>
    <property type="molecule type" value="Genomic_DNA"/>
</dbReference>
<dbReference type="AlphaFoldDB" id="A0A1H5B3M4"/>
<sequence length="72" mass="7758">MSVIIIGSHLGSLARSILGLLVGACRWVDTCAAGSWISPRVIPMGRPGKTGIAAARRQARKARNKRRARRHA</sequence>
<dbReference type="Proteomes" id="UP000242849">
    <property type="component" value="Unassembled WGS sequence"/>
</dbReference>